<dbReference type="OMA" id="GRETCIS"/>
<name>A0A8W8JRI2_MAGGI</name>
<keyword evidence="1" id="KW-0732">Signal</keyword>
<organism evidence="2 3">
    <name type="scientific">Magallana gigas</name>
    <name type="common">Pacific oyster</name>
    <name type="synonym">Crassostrea gigas</name>
    <dbReference type="NCBI Taxonomy" id="29159"/>
    <lineage>
        <taxon>Eukaryota</taxon>
        <taxon>Metazoa</taxon>
        <taxon>Spiralia</taxon>
        <taxon>Lophotrochozoa</taxon>
        <taxon>Mollusca</taxon>
        <taxon>Bivalvia</taxon>
        <taxon>Autobranchia</taxon>
        <taxon>Pteriomorphia</taxon>
        <taxon>Ostreida</taxon>
        <taxon>Ostreoidea</taxon>
        <taxon>Ostreidae</taxon>
        <taxon>Magallana</taxon>
    </lineage>
</organism>
<dbReference type="AlphaFoldDB" id="A0A8W8JRI2"/>
<reference evidence="2" key="1">
    <citation type="submission" date="2022-08" db="UniProtKB">
        <authorList>
            <consortium name="EnsemblMetazoa"/>
        </authorList>
    </citation>
    <scope>IDENTIFICATION</scope>
    <source>
        <strain evidence="2">05x7-T-G4-1.051#20</strain>
    </source>
</reference>
<dbReference type="Proteomes" id="UP000005408">
    <property type="component" value="Unassembled WGS sequence"/>
</dbReference>
<evidence type="ECO:0000313" key="3">
    <source>
        <dbReference type="Proteomes" id="UP000005408"/>
    </source>
</evidence>
<keyword evidence="3" id="KW-1185">Reference proteome</keyword>
<accession>A0A8W8JRI2</accession>
<proteinExistence type="predicted"/>
<evidence type="ECO:0000313" key="2">
    <source>
        <dbReference type="EnsemblMetazoa" id="G20587.2:cds"/>
    </source>
</evidence>
<protein>
    <submittedName>
        <fullName evidence="2">Uncharacterized protein</fullName>
    </submittedName>
</protein>
<sequence length="173" mass="19634">MKTLIVALLLACLLYCNGQETCISSPPDEAEIDGATDTQPRDIEAQINDALGKDDEVKMAVNALAAERALVYQESKSIYTDTCPRRLVYVTSVKVSNEKCYVVSPYRQRVTYAVCGGSGCYGNKFYRSQCVRTGWTRLQFWVWCPTCGFKLIARWYPQCCSCYRWYSCFDVKA</sequence>
<feature type="chain" id="PRO_5042431121" evidence="1">
    <location>
        <begin position="19"/>
        <end position="173"/>
    </location>
</feature>
<dbReference type="EnsemblMetazoa" id="G20587.2">
    <property type="protein sequence ID" value="G20587.2:cds"/>
    <property type="gene ID" value="G20587"/>
</dbReference>
<evidence type="ECO:0000256" key="1">
    <source>
        <dbReference type="SAM" id="SignalP"/>
    </source>
</evidence>
<feature type="signal peptide" evidence="1">
    <location>
        <begin position="1"/>
        <end position="18"/>
    </location>
</feature>
<dbReference type="OrthoDB" id="6121806at2759"/>
<dbReference type="EnsemblMetazoa" id="G20587.1">
    <property type="protein sequence ID" value="G20587.1:cds"/>
    <property type="gene ID" value="G20587"/>
</dbReference>